<dbReference type="EMBL" id="JBEFLD010000005">
    <property type="protein sequence ID" value="MEQ6291315.1"/>
    <property type="molecule type" value="Genomic_DNA"/>
</dbReference>
<gene>
    <name evidence="2" type="ORF">ABNW52_11900</name>
</gene>
<comment type="caution">
    <text evidence="2">The sequence shown here is derived from an EMBL/GenBank/DDBJ whole genome shotgun (WGS) entry which is preliminary data.</text>
</comment>
<dbReference type="RefSeq" id="WP_349587980.1">
    <property type="nucleotide sequence ID" value="NZ_JBEFLD010000005.1"/>
</dbReference>
<reference evidence="2" key="1">
    <citation type="submission" date="2024-06" db="EMBL/GenBank/DDBJ databases">
        <title>Genome sequence of Vogesella sp. MAHUQ-64.</title>
        <authorList>
            <person name="Huq M.A."/>
        </authorList>
    </citation>
    <scope>NUCLEOTIDE SEQUENCE</scope>
    <source>
        <strain evidence="2">MAHUQ-64</strain>
    </source>
</reference>
<dbReference type="SUPFAM" id="SSF46894">
    <property type="entry name" value="C-terminal effector domain of the bipartite response regulators"/>
    <property type="match status" value="1"/>
</dbReference>
<proteinExistence type="predicted"/>
<dbReference type="InterPro" id="IPR000792">
    <property type="entry name" value="Tscrpt_reg_LuxR_C"/>
</dbReference>
<sequence length="390" mass="43704">MLTAETRDSVIVGLYDSVLDTSQALPAIERLNSWLDCDGIHIIGWSSRLQSFSINLASRQIANHAGSYDNYYRQIDPRWPQVSRLPVGQILACHDFCDDRFVDRSEFFQDLMIPRGYRYTLGGNIFKDDSEEVAIAINYALGRDKFSDDKRQTLSQLMPHLGSWLRQLRHTETLRRAAWAGETGLEGMEQGVVLLNAERRILYLNKLAERFFPTHPGSERGQHALQESRQIDDAIRRVQLSRQPENLLATPRRHPEQPCVINILPVPQAGYSHGVLLPGFTSREELAAHAGRSHPQGLNLHPRGDVILLIRPKHRQTAASATSLAELFELTVAESRLARALALGASAEDYAQENGVSINTVRSQIRALLAKTGEDSLQDLLRLLALLPGV</sequence>
<name>A0ABV1M6I6_9NEIS</name>
<dbReference type="Gene3D" id="1.10.10.10">
    <property type="entry name" value="Winged helix-like DNA-binding domain superfamily/Winged helix DNA-binding domain"/>
    <property type="match status" value="1"/>
</dbReference>
<evidence type="ECO:0000313" key="3">
    <source>
        <dbReference type="Proteomes" id="UP001433638"/>
    </source>
</evidence>
<evidence type="ECO:0000313" key="2">
    <source>
        <dbReference type="EMBL" id="MEQ6291315.1"/>
    </source>
</evidence>
<feature type="domain" description="HTH luxR-type" evidence="1">
    <location>
        <begin position="327"/>
        <end position="384"/>
    </location>
</feature>
<dbReference type="InterPro" id="IPR016032">
    <property type="entry name" value="Sig_transdc_resp-reg_C-effctor"/>
</dbReference>
<protein>
    <recommendedName>
        <fullName evidence="1">HTH luxR-type domain-containing protein</fullName>
    </recommendedName>
</protein>
<dbReference type="InterPro" id="IPR036388">
    <property type="entry name" value="WH-like_DNA-bd_sf"/>
</dbReference>
<accession>A0ABV1M6I6</accession>
<keyword evidence="3" id="KW-1185">Reference proteome</keyword>
<dbReference type="SUPFAM" id="SSF55785">
    <property type="entry name" value="PYP-like sensor domain (PAS domain)"/>
    <property type="match status" value="1"/>
</dbReference>
<dbReference type="SMART" id="SM00421">
    <property type="entry name" value="HTH_LUXR"/>
    <property type="match status" value="1"/>
</dbReference>
<evidence type="ECO:0000259" key="1">
    <source>
        <dbReference type="SMART" id="SM00421"/>
    </source>
</evidence>
<dbReference type="InterPro" id="IPR035965">
    <property type="entry name" value="PAS-like_dom_sf"/>
</dbReference>
<dbReference type="Proteomes" id="UP001433638">
    <property type="component" value="Unassembled WGS sequence"/>
</dbReference>
<organism evidence="2 3">
    <name type="scientific">Vogesella oryzagri</name>
    <dbReference type="NCBI Taxonomy" id="3160864"/>
    <lineage>
        <taxon>Bacteria</taxon>
        <taxon>Pseudomonadati</taxon>
        <taxon>Pseudomonadota</taxon>
        <taxon>Betaproteobacteria</taxon>
        <taxon>Neisseriales</taxon>
        <taxon>Chromobacteriaceae</taxon>
        <taxon>Vogesella</taxon>
    </lineage>
</organism>